<dbReference type="Proteomes" id="UP000620046">
    <property type="component" value="Unassembled WGS sequence"/>
</dbReference>
<proteinExistence type="predicted"/>
<keyword evidence="2" id="KW-1185">Reference proteome</keyword>
<name>A0ABQ1FJF9_9GAMM</name>
<dbReference type="EMBL" id="BMJA01000001">
    <property type="protein sequence ID" value="GGA16405.1"/>
    <property type="molecule type" value="Genomic_DNA"/>
</dbReference>
<sequence length="53" mass="5842">MFFGLFEIFCNKINNLFDKYGLPLAPIEGYGSPGTGFGSEEKKNPPIGGFFYA</sequence>
<gene>
    <name evidence="1" type="ORF">GCM10010981_00030</name>
</gene>
<accession>A0ABQ1FJF9</accession>
<comment type="caution">
    <text evidence="1">The sequence shown here is derived from an EMBL/GenBank/DDBJ whole genome shotgun (WGS) entry which is preliminary data.</text>
</comment>
<dbReference type="RefSeq" id="WP_284358304.1">
    <property type="nucleotide sequence ID" value="NZ_BSNP01000007.1"/>
</dbReference>
<reference evidence="2" key="1">
    <citation type="journal article" date="2019" name="Int. J. Syst. Evol. Microbiol.">
        <title>The Global Catalogue of Microorganisms (GCM) 10K type strain sequencing project: providing services to taxonomists for standard genome sequencing and annotation.</title>
        <authorList>
            <consortium name="The Broad Institute Genomics Platform"/>
            <consortium name="The Broad Institute Genome Sequencing Center for Infectious Disease"/>
            <person name="Wu L."/>
            <person name="Ma J."/>
        </authorList>
    </citation>
    <scope>NUCLEOTIDE SEQUENCE [LARGE SCALE GENOMIC DNA]</scope>
    <source>
        <strain evidence="2">CGMCC 1.15439</strain>
    </source>
</reference>
<evidence type="ECO:0000313" key="1">
    <source>
        <dbReference type="EMBL" id="GGA16405.1"/>
    </source>
</evidence>
<organism evidence="1 2">
    <name type="scientific">Dyella nitratireducens</name>
    <dbReference type="NCBI Taxonomy" id="1849580"/>
    <lineage>
        <taxon>Bacteria</taxon>
        <taxon>Pseudomonadati</taxon>
        <taxon>Pseudomonadota</taxon>
        <taxon>Gammaproteobacteria</taxon>
        <taxon>Lysobacterales</taxon>
        <taxon>Rhodanobacteraceae</taxon>
        <taxon>Dyella</taxon>
    </lineage>
</organism>
<evidence type="ECO:0000313" key="2">
    <source>
        <dbReference type="Proteomes" id="UP000620046"/>
    </source>
</evidence>
<protein>
    <submittedName>
        <fullName evidence="1">Uncharacterized protein</fullName>
    </submittedName>
</protein>